<dbReference type="RefSeq" id="WP_349637597.1">
    <property type="nucleotide sequence ID" value="NZ_CP090958.1"/>
</dbReference>
<dbReference type="InterPro" id="IPR002881">
    <property type="entry name" value="DUF58"/>
</dbReference>
<dbReference type="Pfam" id="PF01882">
    <property type="entry name" value="DUF58"/>
    <property type="match status" value="1"/>
</dbReference>
<name>A0ABY8QR20_9MICO</name>
<feature type="domain" description="DUF58" evidence="1">
    <location>
        <begin position="41"/>
        <end position="214"/>
    </location>
</feature>
<proteinExistence type="predicted"/>
<evidence type="ECO:0000259" key="1">
    <source>
        <dbReference type="Pfam" id="PF01882"/>
    </source>
</evidence>
<dbReference type="EMBL" id="CP090958">
    <property type="protein sequence ID" value="WGW10814.1"/>
    <property type="molecule type" value="Genomic_DNA"/>
</dbReference>
<organism evidence="2 3">
    <name type="scientific">Saxibacter everestensis</name>
    <dbReference type="NCBI Taxonomy" id="2909229"/>
    <lineage>
        <taxon>Bacteria</taxon>
        <taxon>Bacillati</taxon>
        <taxon>Actinomycetota</taxon>
        <taxon>Actinomycetes</taxon>
        <taxon>Micrococcales</taxon>
        <taxon>Brevibacteriaceae</taxon>
        <taxon>Saxibacter</taxon>
    </lineage>
</organism>
<gene>
    <name evidence="2" type="ORF">LWF01_11880</name>
</gene>
<protein>
    <submittedName>
        <fullName evidence="2">DUF58 domain-containing protein</fullName>
    </submittedName>
</protein>
<accession>A0ABY8QR20</accession>
<dbReference type="PANTHER" id="PTHR33608">
    <property type="entry name" value="BLL2464 PROTEIN"/>
    <property type="match status" value="1"/>
</dbReference>
<evidence type="ECO:0000313" key="3">
    <source>
        <dbReference type="Proteomes" id="UP001209083"/>
    </source>
</evidence>
<sequence>MPSLLKKVRTTMAIHAHRHTHGILDGGYRSIFRGKSLDFDDLRDYVPGDEIRDIDWKATARHGSPLVRRYVAHRKHTVGLVVDTGRNMAAVTPSGELKKDLAIAASGVIGCLATDHGDLVGLVAGNAEHTRSLPARGGEAHLENLLRFIDAEVSLQAPDSDLAEQLRFIVRSTRRRMLLFVVADDRALGMGDDRLLRRLRAQHEIIWLSLDDADLMDPQPETPWWDVADGSRLPAALRDDAGLRRAYANAMHDRRMATGDMLRRLGIASERVGSEAQLIPQLLRLLEGHRHVQR</sequence>
<keyword evidence="3" id="KW-1185">Reference proteome</keyword>
<dbReference type="PANTHER" id="PTHR33608:SF6">
    <property type="entry name" value="BLL2464 PROTEIN"/>
    <property type="match status" value="1"/>
</dbReference>
<evidence type="ECO:0000313" key="2">
    <source>
        <dbReference type="EMBL" id="WGW10814.1"/>
    </source>
</evidence>
<reference evidence="2 3" key="1">
    <citation type="submission" date="2023-05" db="EMBL/GenBank/DDBJ databases">
        <title>Lithophilousrod everest ZFBP1038 complete genpme.</title>
        <authorList>
            <person name="Tian M."/>
        </authorList>
    </citation>
    <scope>NUCLEOTIDE SEQUENCE [LARGE SCALE GENOMIC DNA]</scope>
    <source>
        <strain evidence="2 3">ZFBP1038</strain>
    </source>
</reference>
<dbReference type="Proteomes" id="UP001209083">
    <property type="component" value="Chromosome"/>
</dbReference>